<proteinExistence type="predicted"/>
<keyword evidence="2" id="KW-0489">Methyltransferase</keyword>
<keyword evidence="2" id="KW-0808">Transferase</keyword>
<dbReference type="CDD" id="cd02440">
    <property type="entry name" value="AdoMet_MTases"/>
    <property type="match status" value="1"/>
</dbReference>
<organism evidence="2 3">
    <name type="scientific">Pedobacter albus</name>
    <dbReference type="NCBI Taxonomy" id="3113905"/>
    <lineage>
        <taxon>Bacteria</taxon>
        <taxon>Pseudomonadati</taxon>
        <taxon>Bacteroidota</taxon>
        <taxon>Sphingobacteriia</taxon>
        <taxon>Sphingobacteriales</taxon>
        <taxon>Sphingobacteriaceae</taxon>
        <taxon>Pedobacter</taxon>
    </lineage>
</organism>
<dbReference type="PANTHER" id="PTHR43861">
    <property type="entry name" value="TRANS-ACONITATE 2-METHYLTRANSFERASE-RELATED"/>
    <property type="match status" value="1"/>
</dbReference>
<dbReference type="EC" id="2.1.1.-" evidence="2"/>
<name>A0ABU7I7A6_9SPHI</name>
<accession>A0ABU7I7A6</accession>
<evidence type="ECO:0000313" key="2">
    <source>
        <dbReference type="EMBL" id="MEE1945176.1"/>
    </source>
</evidence>
<reference evidence="2 3" key="1">
    <citation type="submission" date="2024-01" db="EMBL/GenBank/DDBJ databases">
        <title>Pedobacter sp. nov., isolated from fresh soil.</title>
        <authorList>
            <person name="Le N.T.T."/>
        </authorList>
    </citation>
    <scope>NUCLEOTIDE SEQUENCE [LARGE SCALE GENOMIC DNA]</scope>
    <source>
        <strain evidence="2 3">KR3-3</strain>
    </source>
</reference>
<dbReference type="PANTHER" id="PTHR43861:SF1">
    <property type="entry name" value="TRANS-ACONITATE 2-METHYLTRANSFERASE"/>
    <property type="match status" value="1"/>
</dbReference>
<dbReference type="Gene3D" id="3.40.50.150">
    <property type="entry name" value="Vaccinia Virus protein VP39"/>
    <property type="match status" value="1"/>
</dbReference>
<dbReference type="Proteomes" id="UP001336835">
    <property type="component" value="Unassembled WGS sequence"/>
</dbReference>
<dbReference type="Pfam" id="PF08241">
    <property type="entry name" value="Methyltransf_11"/>
    <property type="match status" value="1"/>
</dbReference>
<protein>
    <submittedName>
        <fullName evidence="2">Class I SAM-dependent methyltransferase</fullName>
        <ecNumber evidence="2">2.1.1.-</ecNumber>
    </submittedName>
</protein>
<evidence type="ECO:0000313" key="3">
    <source>
        <dbReference type="Proteomes" id="UP001336835"/>
    </source>
</evidence>
<gene>
    <name evidence="2" type="ORF">VRU48_08660</name>
</gene>
<evidence type="ECO:0000259" key="1">
    <source>
        <dbReference type="Pfam" id="PF08241"/>
    </source>
</evidence>
<feature type="domain" description="Methyltransferase type 11" evidence="1">
    <location>
        <begin position="38"/>
        <end position="127"/>
    </location>
</feature>
<keyword evidence="3" id="KW-1185">Reference proteome</keyword>
<dbReference type="GO" id="GO:0008168">
    <property type="term" value="F:methyltransferase activity"/>
    <property type="evidence" value="ECO:0007669"/>
    <property type="project" value="UniProtKB-KW"/>
</dbReference>
<sequence length="253" mass="28263">MPEITWDSKLYDKQHHFVSDYGADVLQWLAPKRGESILDVGCGTGQLANEIAKSGANVVGTDASASMIATAKENYPDLAFDVVDATQLPYNGVFDAIFSNATFHWIENQEGLTQGLYQSLKKGGRLVAEFGGQGNVQSITEAIATAAKNLGLANQVVTNFWYFPSIGTYTNLLEKHGFEVEQAWLFDRPTRLNGEKGMHTWMQQFAQHAFKNLSSEQAEAIKDLAVEILKPNYFIKGEWFTDYRRLRVKAVKK</sequence>
<dbReference type="GO" id="GO:0032259">
    <property type="term" value="P:methylation"/>
    <property type="evidence" value="ECO:0007669"/>
    <property type="project" value="UniProtKB-KW"/>
</dbReference>
<dbReference type="RefSeq" id="WP_330107525.1">
    <property type="nucleotide sequence ID" value="NZ_JAZDQT010000001.1"/>
</dbReference>
<dbReference type="InterPro" id="IPR013216">
    <property type="entry name" value="Methyltransf_11"/>
</dbReference>
<comment type="caution">
    <text evidence="2">The sequence shown here is derived from an EMBL/GenBank/DDBJ whole genome shotgun (WGS) entry which is preliminary data.</text>
</comment>
<dbReference type="SUPFAM" id="SSF53335">
    <property type="entry name" value="S-adenosyl-L-methionine-dependent methyltransferases"/>
    <property type="match status" value="1"/>
</dbReference>
<dbReference type="InterPro" id="IPR029063">
    <property type="entry name" value="SAM-dependent_MTases_sf"/>
</dbReference>
<dbReference type="EMBL" id="JAZDQT010000001">
    <property type="protein sequence ID" value="MEE1945176.1"/>
    <property type="molecule type" value="Genomic_DNA"/>
</dbReference>